<keyword evidence="1" id="KW-0175">Coiled coil</keyword>
<evidence type="ECO:0000313" key="3">
    <source>
        <dbReference type="Proteomes" id="UP000247702"/>
    </source>
</evidence>
<dbReference type="EMBL" id="BEXD01003735">
    <property type="protein sequence ID" value="GBC01858.1"/>
    <property type="molecule type" value="Genomic_DNA"/>
</dbReference>
<dbReference type="AlphaFoldDB" id="A0A2Z6RGK1"/>
<organism evidence="2 3">
    <name type="scientific">Rhizophagus clarus</name>
    <dbReference type="NCBI Taxonomy" id="94130"/>
    <lineage>
        <taxon>Eukaryota</taxon>
        <taxon>Fungi</taxon>
        <taxon>Fungi incertae sedis</taxon>
        <taxon>Mucoromycota</taxon>
        <taxon>Glomeromycotina</taxon>
        <taxon>Glomeromycetes</taxon>
        <taxon>Glomerales</taxon>
        <taxon>Glomeraceae</taxon>
        <taxon>Rhizophagus</taxon>
    </lineage>
</organism>
<protein>
    <submittedName>
        <fullName evidence="2">Uncharacterized protein</fullName>
    </submittedName>
</protein>
<sequence length="253" mass="29522">MSYCDIDNTIITTTNTTTTNTNTIQRIINLKGKIDNLTSIIMEMKEELKDLRYLKESQKSNKFLMDIIKEVAKLVTDISIYPSKKEVYGIAEAYLKKNHHEFFNKFSEIQWTAYYNEHICKQVEQIHSFRGSLASKTRDVIFATFGKMNLPSIKSNADSSQTITFIVKKVFSGKQYTNAEFAFIMAICKTLLNPKYDSLQLKEKTMKRKVKYYLKKIKKELPLDDDDDDNSNNEESVKDEDVNLHRILFLFKL</sequence>
<evidence type="ECO:0000313" key="2">
    <source>
        <dbReference type="EMBL" id="GBC01858.1"/>
    </source>
</evidence>
<dbReference type="STRING" id="94130.A0A2Z6RGK1"/>
<evidence type="ECO:0000256" key="1">
    <source>
        <dbReference type="SAM" id="Coils"/>
    </source>
</evidence>
<dbReference type="Proteomes" id="UP000247702">
    <property type="component" value="Unassembled WGS sequence"/>
</dbReference>
<gene>
    <name evidence="2" type="ORF">RclHR1_04360003</name>
</gene>
<accession>A0A2Z6RGK1</accession>
<comment type="caution">
    <text evidence="2">The sequence shown here is derived from an EMBL/GenBank/DDBJ whole genome shotgun (WGS) entry which is preliminary data.</text>
</comment>
<feature type="coiled-coil region" evidence="1">
    <location>
        <begin position="27"/>
        <end position="61"/>
    </location>
</feature>
<name>A0A2Z6RGK1_9GLOM</name>
<proteinExistence type="predicted"/>
<keyword evidence="3" id="KW-1185">Reference proteome</keyword>
<reference evidence="2 3" key="1">
    <citation type="submission" date="2017-11" db="EMBL/GenBank/DDBJ databases">
        <title>The genome of Rhizophagus clarus HR1 reveals common genetic basis of auxotrophy among arbuscular mycorrhizal fungi.</title>
        <authorList>
            <person name="Kobayashi Y."/>
        </authorList>
    </citation>
    <scope>NUCLEOTIDE SEQUENCE [LARGE SCALE GENOMIC DNA]</scope>
    <source>
        <strain evidence="2 3">HR1</strain>
    </source>
</reference>